<comment type="caution">
    <text evidence="2">The sequence shown here is derived from an EMBL/GenBank/DDBJ whole genome shotgun (WGS) entry which is preliminary data.</text>
</comment>
<dbReference type="AlphaFoldDB" id="A0A9P7UZW6"/>
<sequence length="54" mass="5955">MANYDPDLDYVEGLNMHYEGDPVPYISNEYDPGNEGDVPNEEVSESLAPVEHGA</sequence>
<evidence type="ECO:0000313" key="2">
    <source>
        <dbReference type="EMBL" id="KAG7097779.1"/>
    </source>
</evidence>
<organism evidence="2 3">
    <name type="scientific">Marasmius oreades</name>
    <name type="common">fairy-ring Marasmius</name>
    <dbReference type="NCBI Taxonomy" id="181124"/>
    <lineage>
        <taxon>Eukaryota</taxon>
        <taxon>Fungi</taxon>
        <taxon>Dikarya</taxon>
        <taxon>Basidiomycota</taxon>
        <taxon>Agaricomycotina</taxon>
        <taxon>Agaricomycetes</taxon>
        <taxon>Agaricomycetidae</taxon>
        <taxon>Agaricales</taxon>
        <taxon>Marasmiineae</taxon>
        <taxon>Marasmiaceae</taxon>
        <taxon>Marasmius</taxon>
    </lineage>
</organism>
<dbReference type="RefSeq" id="XP_043014249.1">
    <property type="nucleotide sequence ID" value="XM_043149642.1"/>
</dbReference>
<name>A0A9P7UZW6_9AGAR</name>
<feature type="region of interest" description="Disordered" evidence="1">
    <location>
        <begin position="22"/>
        <end position="54"/>
    </location>
</feature>
<dbReference type="KEGG" id="more:E1B28_005098"/>
<dbReference type="Proteomes" id="UP001049176">
    <property type="component" value="Chromosome 2"/>
</dbReference>
<proteinExistence type="predicted"/>
<dbReference type="GeneID" id="66074174"/>
<accession>A0A9P7UZW6</accession>
<keyword evidence="3" id="KW-1185">Reference proteome</keyword>
<evidence type="ECO:0000256" key="1">
    <source>
        <dbReference type="SAM" id="MobiDB-lite"/>
    </source>
</evidence>
<protein>
    <submittedName>
        <fullName evidence="2">Uncharacterized protein</fullName>
    </submittedName>
</protein>
<feature type="compositionally biased region" description="Acidic residues" evidence="1">
    <location>
        <begin position="32"/>
        <end position="44"/>
    </location>
</feature>
<evidence type="ECO:0000313" key="3">
    <source>
        <dbReference type="Proteomes" id="UP001049176"/>
    </source>
</evidence>
<dbReference type="EMBL" id="CM032182">
    <property type="protein sequence ID" value="KAG7097779.1"/>
    <property type="molecule type" value="Genomic_DNA"/>
</dbReference>
<gene>
    <name evidence="2" type="ORF">E1B28_005098</name>
</gene>
<reference evidence="2" key="1">
    <citation type="journal article" date="2021" name="Genome Biol. Evol.">
        <title>The assembled and annotated genome of the fairy-ring fungus Marasmius oreades.</title>
        <authorList>
            <person name="Hiltunen M."/>
            <person name="Ament-Velasquez S.L."/>
            <person name="Johannesson H."/>
        </authorList>
    </citation>
    <scope>NUCLEOTIDE SEQUENCE</scope>
    <source>
        <strain evidence="2">03SP1</strain>
    </source>
</reference>